<dbReference type="SUPFAM" id="SSF57903">
    <property type="entry name" value="FYVE/PHD zinc finger"/>
    <property type="match status" value="1"/>
</dbReference>
<protein>
    <recommendedName>
        <fullName evidence="5">Zinc finger PHD-type domain-containing protein</fullName>
    </recommendedName>
</protein>
<dbReference type="Proteomes" id="UP001314205">
    <property type="component" value="Unassembled WGS sequence"/>
</dbReference>
<gene>
    <name evidence="6" type="ORF">PARMNEM_LOCUS7412</name>
</gene>
<evidence type="ECO:0000259" key="5">
    <source>
        <dbReference type="SMART" id="SM00249"/>
    </source>
</evidence>
<dbReference type="EMBL" id="CAVLGL010000080">
    <property type="protein sequence ID" value="CAK1586458.1"/>
    <property type="molecule type" value="Genomic_DNA"/>
</dbReference>
<evidence type="ECO:0000256" key="3">
    <source>
        <dbReference type="ARBA" id="ARBA00022833"/>
    </source>
</evidence>
<evidence type="ECO:0000313" key="7">
    <source>
        <dbReference type="Proteomes" id="UP001314205"/>
    </source>
</evidence>
<name>A0AAV1KUS8_9NEOP</name>
<feature type="domain" description="Zinc finger PHD-type" evidence="5">
    <location>
        <begin position="11"/>
        <end position="64"/>
    </location>
</feature>
<evidence type="ECO:0000256" key="4">
    <source>
        <dbReference type="SAM" id="Coils"/>
    </source>
</evidence>
<reference evidence="6 7" key="1">
    <citation type="submission" date="2023-11" db="EMBL/GenBank/DDBJ databases">
        <authorList>
            <person name="Hedman E."/>
            <person name="Englund M."/>
            <person name="Stromberg M."/>
            <person name="Nyberg Akerstrom W."/>
            <person name="Nylinder S."/>
            <person name="Jareborg N."/>
            <person name="Kallberg Y."/>
            <person name="Kronander E."/>
        </authorList>
    </citation>
    <scope>NUCLEOTIDE SEQUENCE [LARGE SCALE GENOMIC DNA]</scope>
</reference>
<sequence>MEQKHQTPLKKCSFKCKSIIENRQFTICSVCENAYHIDCANITFARFRIWTNETKKSWICNRCIKSKTNTKNAVHSPSLEKDTVNITRRKKRIGTLECNDMNDVDSKSTNSSPTTGQTLFSMHKETDEYITKDLPTEKLLEKSLSIELPVESVNTSFQSLEDLSHSLELELVNELDIVSKQKIKIDNLQIKLKSCETELDDTILENNELRRQVTKLTKELLILKTFVKPHKRQKNSAGVYFQVRPQVLQIKKIQSKYLFWKIK</sequence>
<comment type="caution">
    <text evidence="6">The sequence shown here is derived from an EMBL/GenBank/DDBJ whole genome shotgun (WGS) entry which is preliminary data.</text>
</comment>
<keyword evidence="2" id="KW-0863">Zinc-finger</keyword>
<keyword evidence="1" id="KW-0479">Metal-binding</keyword>
<dbReference type="AlphaFoldDB" id="A0AAV1KUS8"/>
<keyword evidence="3" id="KW-0862">Zinc</keyword>
<dbReference type="InterPro" id="IPR001965">
    <property type="entry name" value="Znf_PHD"/>
</dbReference>
<keyword evidence="7" id="KW-1185">Reference proteome</keyword>
<evidence type="ECO:0000313" key="6">
    <source>
        <dbReference type="EMBL" id="CAK1586458.1"/>
    </source>
</evidence>
<dbReference type="InterPro" id="IPR013083">
    <property type="entry name" value="Znf_RING/FYVE/PHD"/>
</dbReference>
<proteinExistence type="predicted"/>
<evidence type="ECO:0000256" key="1">
    <source>
        <dbReference type="ARBA" id="ARBA00022723"/>
    </source>
</evidence>
<dbReference type="CDD" id="cd15489">
    <property type="entry name" value="PHD_SF"/>
    <property type="match status" value="1"/>
</dbReference>
<dbReference type="SMART" id="SM00249">
    <property type="entry name" value="PHD"/>
    <property type="match status" value="1"/>
</dbReference>
<dbReference type="InterPro" id="IPR011011">
    <property type="entry name" value="Znf_FYVE_PHD"/>
</dbReference>
<evidence type="ECO:0000256" key="2">
    <source>
        <dbReference type="ARBA" id="ARBA00022771"/>
    </source>
</evidence>
<organism evidence="6 7">
    <name type="scientific">Parnassius mnemosyne</name>
    <name type="common">clouded apollo</name>
    <dbReference type="NCBI Taxonomy" id="213953"/>
    <lineage>
        <taxon>Eukaryota</taxon>
        <taxon>Metazoa</taxon>
        <taxon>Ecdysozoa</taxon>
        <taxon>Arthropoda</taxon>
        <taxon>Hexapoda</taxon>
        <taxon>Insecta</taxon>
        <taxon>Pterygota</taxon>
        <taxon>Neoptera</taxon>
        <taxon>Endopterygota</taxon>
        <taxon>Lepidoptera</taxon>
        <taxon>Glossata</taxon>
        <taxon>Ditrysia</taxon>
        <taxon>Papilionoidea</taxon>
        <taxon>Papilionidae</taxon>
        <taxon>Parnassiinae</taxon>
        <taxon>Parnassini</taxon>
        <taxon>Parnassius</taxon>
        <taxon>Driopa</taxon>
    </lineage>
</organism>
<dbReference type="GO" id="GO:0008270">
    <property type="term" value="F:zinc ion binding"/>
    <property type="evidence" value="ECO:0007669"/>
    <property type="project" value="UniProtKB-KW"/>
</dbReference>
<feature type="coiled-coil region" evidence="4">
    <location>
        <begin position="178"/>
        <end position="219"/>
    </location>
</feature>
<keyword evidence="4" id="KW-0175">Coiled coil</keyword>
<accession>A0AAV1KUS8</accession>
<dbReference type="Gene3D" id="3.30.40.10">
    <property type="entry name" value="Zinc/RING finger domain, C3HC4 (zinc finger)"/>
    <property type="match status" value="1"/>
</dbReference>